<dbReference type="Pfam" id="PF00646">
    <property type="entry name" value="F-box"/>
    <property type="match status" value="1"/>
</dbReference>
<dbReference type="PROSITE" id="PS50181">
    <property type="entry name" value="FBOX"/>
    <property type="match status" value="1"/>
</dbReference>
<evidence type="ECO:0000259" key="1">
    <source>
        <dbReference type="PROSITE" id="PS50181"/>
    </source>
</evidence>
<protein>
    <recommendedName>
        <fullName evidence="1">F-box domain-containing protein</fullName>
    </recommendedName>
</protein>
<dbReference type="PANTHER" id="PTHR31111">
    <property type="entry name" value="BNAA05G37150D PROTEIN-RELATED"/>
    <property type="match status" value="1"/>
</dbReference>
<proteinExistence type="predicted"/>
<evidence type="ECO:0000313" key="3">
    <source>
        <dbReference type="Proteomes" id="UP001642260"/>
    </source>
</evidence>
<dbReference type="Pfam" id="PF08268">
    <property type="entry name" value="FBA_3"/>
    <property type="match status" value="1"/>
</dbReference>
<keyword evidence="3" id="KW-1185">Reference proteome</keyword>
<dbReference type="InterPro" id="IPR017451">
    <property type="entry name" value="F-box-assoc_interact_dom"/>
</dbReference>
<dbReference type="Gene3D" id="1.20.1280.50">
    <property type="match status" value="1"/>
</dbReference>
<dbReference type="NCBIfam" id="TIGR01640">
    <property type="entry name" value="F_box_assoc_1"/>
    <property type="match status" value="1"/>
</dbReference>
<reference evidence="2 3" key="1">
    <citation type="submission" date="2022-03" db="EMBL/GenBank/DDBJ databases">
        <authorList>
            <person name="Macdonald S."/>
            <person name="Ahmed S."/>
            <person name="Newling K."/>
        </authorList>
    </citation>
    <scope>NUCLEOTIDE SEQUENCE [LARGE SCALE GENOMIC DNA]</scope>
</reference>
<gene>
    <name evidence="2" type="ORF">ERUC_LOCUS39254</name>
</gene>
<organism evidence="2 3">
    <name type="scientific">Eruca vesicaria subsp. sativa</name>
    <name type="common">Garden rocket</name>
    <name type="synonym">Eruca sativa</name>
    <dbReference type="NCBI Taxonomy" id="29727"/>
    <lineage>
        <taxon>Eukaryota</taxon>
        <taxon>Viridiplantae</taxon>
        <taxon>Streptophyta</taxon>
        <taxon>Embryophyta</taxon>
        <taxon>Tracheophyta</taxon>
        <taxon>Spermatophyta</taxon>
        <taxon>Magnoliopsida</taxon>
        <taxon>eudicotyledons</taxon>
        <taxon>Gunneridae</taxon>
        <taxon>Pentapetalae</taxon>
        <taxon>rosids</taxon>
        <taxon>malvids</taxon>
        <taxon>Brassicales</taxon>
        <taxon>Brassicaceae</taxon>
        <taxon>Brassiceae</taxon>
        <taxon>Eruca</taxon>
    </lineage>
</organism>
<dbReference type="SUPFAM" id="SSF81383">
    <property type="entry name" value="F-box domain"/>
    <property type="match status" value="1"/>
</dbReference>
<dbReference type="EMBL" id="CAKOAT010719598">
    <property type="protein sequence ID" value="CAH8386771.1"/>
    <property type="molecule type" value="Genomic_DNA"/>
</dbReference>
<comment type="caution">
    <text evidence="2">The sequence shown here is derived from an EMBL/GenBank/DDBJ whole genome shotgun (WGS) entry which is preliminary data.</text>
</comment>
<feature type="domain" description="F-box" evidence="1">
    <location>
        <begin position="16"/>
        <end position="62"/>
    </location>
</feature>
<dbReference type="InterPro" id="IPR013187">
    <property type="entry name" value="F-box-assoc_dom_typ3"/>
</dbReference>
<dbReference type="InterPro" id="IPR036047">
    <property type="entry name" value="F-box-like_dom_sf"/>
</dbReference>
<dbReference type="PANTHER" id="PTHR31111:SF125">
    <property type="entry name" value="F-BOX PROTEIN CPR30-LIKE"/>
    <property type="match status" value="1"/>
</dbReference>
<dbReference type="SMART" id="SM00256">
    <property type="entry name" value="FBOX"/>
    <property type="match status" value="1"/>
</dbReference>
<sequence>MMVTCSKKKKLKKGRKSNFDEIPQDLVMEIIWRLPVKSVARFRLVSKSWARIISSRYFIKSFPAGSCSSQPRLLVCFTSPVSDLSSQYCYFFSWSSSSTTFLSRVKCPTGNPKFYNYHHYANGLIRLGYDKRKLICNPSTGKSITLPRARDRVSRSFFGYDPVNDHHKILLMTRNLPNNGHESPFYEYQVLTLGAEQSSWRMIECNIPHRFCSNSHVCIDGAVYYVVKTGADWSQWSLMKFDLRHVKPS</sequence>
<dbReference type="AlphaFoldDB" id="A0ABC8LSG1"/>
<dbReference type="CDD" id="cd22157">
    <property type="entry name" value="F-box_AtFBW1-like"/>
    <property type="match status" value="1"/>
</dbReference>
<name>A0ABC8LSG1_ERUVS</name>
<evidence type="ECO:0000313" key="2">
    <source>
        <dbReference type="EMBL" id="CAH8386771.1"/>
    </source>
</evidence>
<accession>A0ABC8LSG1</accession>
<dbReference type="InterPro" id="IPR001810">
    <property type="entry name" value="F-box_dom"/>
</dbReference>
<dbReference type="Proteomes" id="UP001642260">
    <property type="component" value="Unassembled WGS sequence"/>
</dbReference>